<dbReference type="EMBL" id="JBEHZE010000001">
    <property type="protein sequence ID" value="MEX6632119.1"/>
    <property type="molecule type" value="Genomic_DNA"/>
</dbReference>
<reference evidence="2 3" key="1">
    <citation type="submission" date="2024-05" db="EMBL/GenBank/DDBJ databases">
        <title>Three bacterial strains, DH-69, EH-24, and ECK-19 isolated from coastal sediments.</title>
        <authorList>
            <person name="Ye Y.-Q."/>
            <person name="Du Z.-J."/>
        </authorList>
    </citation>
    <scope>NUCLEOTIDE SEQUENCE [LARGE SCALE GENOMIC DNA]</scope>
    <source>
        <strain evidence="2 3">ECK-19</strain>
    </source>
</reference>
<protein>
    <submittedName>
        <fullName evidence="2">Uncharacterized protein</fullName>
    </submittedName>
</protein>
<dbReference type="Proteomes" id="UP001560685">
    <property type="component" value="Unassembled WGS sequence"/>
</dbReference>
<name>A0ABV3Z001_9PROT</name>
<keyword evidence="1" id="KW-0732">Signal</keyword>
<evidence type="ECO:0000313" key="2">
    <source>
        <dbReference type="EMBL" id="MEX6632119.1"/>
    </source>
</evidence>
<dbReference type="RefSeq" id="WP_369311881.1">
    <property type="nucleotide sequence ID" value="NZ_JBEHZE010000001.1"/>
</dbReference>
<comment type="caution">
    <text evidence="2">The sequence shown here is derived from an EMBL/GenBank/DDBJ whole genome shotgun (WGS) entry which is preliminary data.</text>
</comment>
<feature type="chain" id="PRO_5046122263" evidence="1">
    <location>
        <begin position="24"/>
        <end position="93"/>
    </location>
</feature>
<gene>
    <name evidence="2" type="ORF">ABFZ84_01025</name>
</gene>
<keyword evidence="3" id="KW-1185">Reference proteome</keyword>
<feature type="signal peptide" evidence="1">
    <location>
        <begin position="1"/>
        <end position="23"/>
    </location>
</feature>
<evidence type="ECO:0000313" key="3">
    <source>
        <dbReference type="Proteomes" id="UP001560685"/>
    </source>
</evidence>
<proteinExistence type="predicted"/>
<organism evidence="2 3">
    <name type="scientific">Hyphococcus lacteus</name>
    <dbReference type="NCBI Taxonomy" id="3143536"/>
    <lineage>
        <taxon>Bacteria</taxon>
        <taxon>Pseudomonadati</taxon>
        <taxon>Pseudomonadota</taxon>
        <taxon>Alphaproteobacteria</taxon>
        <taxon>Parvularculales</taxon>
        <taxon>Parvularculaceae</taxon>
        <taxon>Hyphococcus</taxon>
    </lineage>
</organism>
<sequence length="93" mass="9649">MFNKIVAGLAVSSALVFGTPAFAGDWTETVDLCAAAAEAEGAVTANEYRSKFLYGSGASTKKVAIEMTSANGDVVKAECKIRRGKVTSIDIKA</sequence>
<evidence type="ECO:0000256" key="1">
    <source>
        <dbReference type="SAM" id="SignalP"/>
    </source>
</evidence>
<accession>A0ABV3Z001</accession>